<dbReference type="AlphaFoldDB" id="A0A1G7CX28"/>
<dbReference type="PANTHER" id="PTHR30087">
    <property type="entry name" value="INNER MEMBRANE PROTEIN"/>
    <property type="match status" value="1"/>
</dbReference>
<dbReference type="OrthoDB" id="495783at2"/>
<keyword evidence="2" id="KW-1185">Reference proteome</keyword>
<proteinExistence type="predicted"/>
<dbReference type="InterPro" id="IPR007553">
    <property type="entry name" value="2-thiour_desulf"/>
</dbReference>
<dbReference type="RefSeq" id="WP_092079031.1">
    <property type="nucleotide sequence ID" value="NZ_FNAQ01000011.1"/>
</dbReference>
<dbReference type="Pfam" id="PF04463">
    <property type="entry name" value="2-thiour_desulf"/>
    <property type="match status" value="1"/>
</dbReference>
<dbReference type="Proteomes" id="UP000243205">
    <property type="component" value="Unassembled WGS sequence"/>
</dbReference>
<dbReference type="EMBL" id="FNAQ01000011">
    <property type="protein sequence ID" value="SDE43849.1"/>
    <property type="molecule type" value="Genomic_DNA"/>
</dbReference>
<accession>A0A1G7CX28</accession>
<name>A0A1G7CX28_9BACT</name>
<sequence length="180" mass="18745">MTAPRPLLVSACLLGLTTRYDGASKGSLSVQALLQQLALIPVPICPEQLGGLATPRLPCCFTAGDGEALLRGEARLCDSGGIDRSAAFVHGAHQALEIARLAGCRCALLKERSPSCGSHQVYLGQECSAGRGVTAALLAQQGVALFSEDELPALRQHLLASSSQNTESRQKFLATSGESC</sequence>
<reference evidence="2" key="1">
    <citation type="submission" date="2016-10" db="EMBL/GenBank/DDBJ databases">
        <authorList>
            <person name="Varghese N."/>
            <person name="Submissions S."/>
        </authorList>
    </citation>
    <scope>NUCLEOTIDE SEQUENCE [LARGE SCALE GENOMIC DNA]</scope>
    <source>
        <strain evidence="2">DSM 8987</strain>
    </source>
</reference>
<dbReference type="STRING" id="57664.SAMN05661003_11122"/>
<gene>
    <name evidence="1" type="ORF">SAMN05661003_11122</name>
</gene>
<organism evidence="1 2">
    <name type="scientific">Desulfuromonas thiophila</name>
    <dbReference type="NCBI Taxonomy" id="57664"/>
    <lineage>
        <taxon>Bacteria</taxon>
        <taxon>Pseudomonadati</taxon>
        <taxon>Thermodesulfobacteriota</taxon>
        <taxon>Desulfuromonadia</taxon>
        <taxon>Desulfuromonadales</taxon>
        <taxon>Desulfuromonadaceae</taxon>
        <taxon>Desulfuromonas</taxon>
    </lineage>
</organism>
<evidence type="ECO:0000313" key="1">
    <source>
        <dbReference type="EMBL" id="SDE43849.1"/>
    </source>
</evidence>
<dbReference type="PANTHER" id="PTHR30087:SF1">
    <property type="entry name" value="HYPOTHETICAL CYTOSOLIC PROTEIN"/>
    <property type="match status" value="1"/>
</dbReference>
<evidence type="ECO:0000313" key="2">
    <source>
        <dbReference type="Proteomes" id="UP000243205"/>
    </source>
</evidence>
<protein>
    <submittedName>
        <fullName evidence="1">Uncharacterized conserved protein YbbK, DUF523 family</fullName>
    </submittedName>
</protein>